<dbReference type="Pfam" id="PF00491">
    <property type="entry name" value="Arginase"/>
    <property type="match status" value="1"/>
</dbReference>
<keyword evidence="7" id="KW-1185">Reference proteome</keyword>
<gene>
    <name evidence="6" type="ORF">IFO69_16265</name>
</gene>
<keyword evidence="4" id="KW-0464">Manganese</keyword>
<evidence type="ECO:0000256" key="1">
    <source>
        <dbReference type="ARBA" id="ARBA00022723"/>
    </source>
</evidence>
<keyword evidence="2" id="KW-0378">Hydrolase</keyword>
<name>A0ABR9AR17_9BACT</name>
<evidence type="ECO:0000256" key="5">
    <source>
        <dbReference type="PROSITE-ProRule" id="PRU00742"/>
    </source>
</evidence>
<comment type="caution">
    <text evidence="6">The sequence shown here is derived from an EMBL/GenBank/DDBJ whole genome shotgun (WGS) entry which is preliminary data.</text>
</comment>
<organism evidence="6 7">
    <name type="scientific">Echinicola arenosa</name>
    <dbReference type="NCBI Taxonomy" id="2774144"/>
    <lineage>
        <taxon>Bacteria</taxon>
        <taxon>Pseudomonadati</taxon>
        <taxon>Bacteroidota</taxon>
        <taxon>Cytophagia</taxon>
        <taxon>Cytophagales</taxon>
        <taxon>Cyclobacteriaceae</taxon>
        <taxon>Echinicola</taxon>
    </lineage>
</organism>
<dbReference type="RefSeq" id="WP_192011183.1">
    <property type="nucleotide sequence ID" value="NZ_JACYTQ010000006.1"/>
</dbReference>
<evidence type="ECO:0000256" key="4">
    <source>
        <dbReference type="ARBA" id="ARBA00023211"/>
    </source>
</evidence>
<protein>
    <submittedName>
        <fullName evidence="6">Formimidoylglutamase</fullName>
    </submittedName>
</protein>
<evidence type="ECO:0000256" key="2">
    <source>
        <dbReference type="ARBA" id="ARBA00022801"/>
    </source>
</evidence>
<dbReference type="Proteomes" id="UP000647133">
    <property type="component" value="Unassembled WGS sequence"/>
</dbReference>
<dbReference type="InterPro" id="IPR023696">
    <property type="entry name" value="Ureohydrolase_dom_sf"/>
</dbReference>
<dbReference type="SUPFAM" id="SSF52768">
    <property type="entry name" value="Arginase/deacetylase"/>
    <property type="match status" value="1"/>
</dbReference>
<comment type="similarity">
    <text evidence="5">Belongs to the arginase family.</text>
</comment>
<evidence type="ECO:0000313" key="6">
    <source>
        <dbReference type="EMBL" id="MBD8490308.1"/>
    </source>
</evidence>
<sequence length="332" mass="36881">MSFFNQFDQHDLDQRVSKRQGETKLGEKIRLGLEGEKYVLIGVPESIGVRGNLGKTGTESLWGPFLDVFLNIQSTNGFNGSELSILGSFDFSGILPASEASVQAWRNTVEQVDVAVSDLVEQVVLAGKVPIVIGGGHNNCYPIIKGVVEGLYAIRKLPFPAINAVNLDAHADFRMKEGRHSGNGFRYAFEAGYLQKYAVLGLSENYNSQAMIDEMKKSPEIDVIFWEDIFLRQKFSFEQSMQRAKEFVMNDTYGVELDLDVIEGVLSSAMSPVGVSAIQARQYVHHMASEEKVAYLHICEGAVRMQDGRADQNTAKLVAYLVSDYVKANKKY</sequence>
<dbReference type="InterPro" id="IPR006035">
    <property type="entry name" value="Ureohydrolase"/>
</dbReference>
<dbReference type="PROSITE" id="PS51409">
    <property type="entry name" value="ARGINASE_2"/>
    <property type="match status" value="1"/>
</dbReference>
<keyword evidence="3" id="KW-0369">Histidine metabolism</keyword>
<accession>A0ABR9AR17</accession>
<keyword evidence="1" id="KW-0479">Metal-binding</keyword>
<reference evidence="6 7" key="1">
    <citation type="submission" date="2020-09" db="EMBL/GenBank/DDBJ databases">
        <title>Echinicola sp. CAU 1574 isolated from sand of Sido Beach.</title>
        <authorList>
            <person name="Kim W."/>
        </authorList>
    </citation>
    <scope>NUCLEOTIDE SEQUENCE [LARGE SCALE GENOMIC DNA]</scope>
    <source>
        <strain evidence="6 7">CAU 1574</strain>
    </source>
</reference>
<evidence type="ECO:0000256" key="3">
    <source>
        <dbReference type="ARBA" id="ARBA00022808"/>
    </source>
</evidence>
<evidence type="ECO:0000313" key="7">
    <source>
        <dbReference type="Proteomes" id="UP000647133"/>
    </source>
</evidence>
<proteinExistence type="inferred from homology"/>
<dbReference type="PANTHER" id="PTHR11358">
    <property type="entry name" value="ARGINASE/AGMATINASE"/>
    <property type="match status" value="1"/>
</dbReference>
<dbReference type="Gene3D" id="3.40.800.10">
    <property type="entry name" value="Ureohydrolase domain"/>
    <property type="match status" value="1"/>
</dbReference>
<dbReference type="EMBL" id="JACYTQ010000006">
    <property type="protein sequence ID" value="MBD8490308.1"/>
    <property type="molecule type" value="Genomic_DNA"/>
</dbReference>
<dbReference type="PANTHER" id="PTHR11358:SF35">
    <property type="entry name" value="FORMIMIDOYLGLUTAMASE"/>
    <property type="match status" value="1"/>
</dbReference>
<dbReference type="CDD" id="cd09988">
    <property type="entry name" value="Formimidoylglutamase"/>
    <property type="match status" value="1"/>
</dbReference>